<evidence type="ECO:0000259" key="2">
    <source>
        <dbReference type="Pfam" id="PF01935"/>
    </source>
</evidence>
<dbReference type="Pfam" id="PF12696">
    <property type="entry name" value="TraG-D_C"/>
    <property type="match status" value="1"/>
</dbReference>
<evidence type="ECO:0000313" key="5">
    <source>
        <dbReference type="EMBL" id="PIS42984.1"/>
    </source>
</evidence>
<evidence type="ECO:0000259" key="4">
    <source>
        <dbReference type="Pfam" id="PF26449"/>
    </source>
</evidence>
<dbReference type="InterPro" id="IPR002789">
    <property type="entry name" value="HerA_central"/>
</dbReference>
<protein>
    <recommendedName>
        <fullName evidence="7">Type IV secretion system coupling protein TraD DNA-binding domain-containing protein</fullName>
    </recommendedName>
</protein>
<dbReference type="InterPro" id="IPR032689">
    <property type="entry name" value="TraG-D_C"/>
</dbReference>
<feature type="domain" description="TraD/TraG TraM recognition site" evidence="3">
    <location>
        <begin position="685"/>
        <end position="759"/>
    </location>
</feature>
<feature type="transmembrane region" description="Helical" evidence="1">
    <location>
        <begin position="20"/>
        <end position="40"/>
    </location>
</feature>
<dbReference type="Gene3D" id="3.40.50.300">
    <property type="entry name" value="P-loop containing nucleotide triphosphate hydrolases"/>
    <property type="match status" value="2"/>
</dbReference>
<proteinExistence type="predicted"/>
<dbReference type="InterPro" id="IPR051162">
    <property type="entry name" value="T4SS_component"/>
</dbReference>
<evidence type="ECO:0000313" key="6">
    <source>
        <dbReference type="Proteomes" id="UP000231542"/>
    </source>
</evidence>
<dbReference type="Pfam" id="PF01935">
    <property type="entry name" value="DUF87"/>
    <property type="match status" value="1"/>
</dbReference>
<dbReference type="AlphaFoldDB" id="A0A2H0YWW4"/>
<feature type="transmembrane region" description="Helical" evidence="1">
    <location>
        <begin position="240"/>
        <end position="261"/>
    </location>
</feature>
<feature type="domain" description="DUF8128" evidence="4">
    <location>
        <begin position="108"/>
        <end position="389"/>
    </location>
</feature>
<dbReference type="Pfam" id="PF26449">
    <property type="entry name" value="DUF8128"/>
    <property type="match status" value="1"/>
</dbReference>
<feature type="domain" description="Helicase HerA central" evidence="2">
    <location>
        <begin position="416"/>
        <end position="501"/>
    </location>
</feature>
<dbReference type="PANTHER" id="PTHR30121:SF6">
    <property type="entry name" value="SLR6007 PROTEIN"/>
    <property type="match status" value="1"/>
</dbReference>
<sequence length="841" mass="95989">MRNTLPPPVTSESFFSNPVVIGLIILVIAVFGITVLILSIRKILRKQYYLPEEYHNVTLLIMVPKEFSREEDKEKELKQLIGMAENLYANLGGLKPQGGLRAFWYGRRDHFALEIVKEKDNVISFYVTCPKYFQRFLEQQIHAQYPEAQIEPVDDYNIFTPQGIIQAAYLTLKKKYIFPIQTYQKLEADPLNAITNSLSKFQTDEGGAIQIIVRSAKASWHSWPAKVASEMQQGKKLKEAMNAAGGTGFFGFLSGMFKMFFSHKSKEDDLLTKQQLHQLSPMEEEIVKSLEEKTSKAGFDVNIRIVVSAKRKEQAQAYLRNIIDSFSQYSGYEYGNGFTAVQVGNNPRLIHDFIYRNFNEKRSFILNTEEVVSLYHLPLPYTETPNIRWLGAKKAPPPNNLPKEGVILGECEYRGQKSEVRIKKDDRERHLYIIGQTGSGKSYTMANLAVQDIQNGDGCCLIDPHGGLIDEYVLPNVPKERADDVIYFDPADLERPIGLNLLEYDPKYPEQKTFMINEMIKIFDKLYNLAQTGGPMFEQYMRNAMLLVMDDPESGATLLEIPRVLADKEYRRYKLSKITNIVVKRFWEEEAEKAGGEAALANMVPYITSKLNTFISNDYMRPIIAQQKSGFNFREVMDQGKILLINLSKGRIGDLNAELLGLVIVGKILMAALSRVDIPEAQRRPFYLYIDEFQNYVTESIAVILSEARKYKLCLTMAHQYVGQLVKNNDTSIRDAVFGNVGTIVAYRVGVEDAELFAKQFEPVFNEYDVMNVDKYSFNLKLLIDNSHARPFSARGRTLPKGNPAKVSSLKELSRLKYGREKNIIEAEIIDRAKKIEEQQS</sequence>
<dbReference type="InterPro" id="IPR027417">
    <property type="entry name" value="P-loop_NTPase"/>
</dbReference>
<evidence type="ECO:0000259" key="3">
    <source>
        <dbReference type="Pfam" id="PF12696"/>
    </source>
</evidence>
<evidence type="ECO:0000256" key="1">
    <source>
        <dbReference type="SAM" id="Phobius"/>
    </source>
</evidence>
<organism evidence="5 6">
    <name type="scientific">Candidatus Kerfeldbacteria bacterium CG08_land_8_20_14_0_20_40_16</name>
    <dbReference type="NCBI Taxonomy" id="2014244"/>
    <lineage>
        <taxon>Bacteria</taxon>
        <taxon>Candidatus Kerfeldiibacteriota</taxon>
    </lineage>
</organism>
<keyword evidence="1" id="KW-0472">Membrane</keyword>
<dbReference type="EMBL" id="PEXU01000008">
    <property type="protein sequence ID" value="PIS42984.1"/>
    <property type="molecule type" value="Genomic_DNA"/>
</dbReference>
<dbReference type="CDD" id="cd01127">
    <property type="entry name" value="TrwB_TraG_TraD_VirD4"/>
    <property type="match status" value="1"/>
</dbReference>
<dbReference type="PANTHER" id="PTHR30121">
    <property type="entry name" value="UNCHARACTERIZED PROTEIN YJGR-RELATED"/>
    <property type="match status" value="1"/>
</dbReference>
<keyword evidence="1" id="KW-1133">Transmembrane helix</keyword>
<dbReference type="Proteomes" id="UP000231542">
    <property type="component" value="Unassembled WGS sequence"/>
</dbReference>
<gene>
    <name evidence="5" type="ORF">COT24_00635</name>
</gene>
<keyword evidence="1" id="KW-0812">Transmembrane</keyword>
<reference evidence="5 6" key="1">
    <citation type="submission" date="2017-09" db="EMBL/GenBank/DDBJ databases">
        <title>Depth-based differentiation of microbial function through sediment-hosted aquifers and enrichment of novel symbionts in the deep terrestrial subsurface.</title>
        <authorList>
            <person name="Probst A.J."/>
            <person name="Ladd B."/>
            <person name="Jarett J.K."/>
            <person name="Geller-Mcgrath D.E."/>
            <person name="Sieber C.M."/>
            <person name="Emerson J.B."/>
            <person name="Anantharaman K."/>
            <person name="Thomas B.C."/>
            <person name="Malmstrom R."/>
            <person name="Stieglmeier M."/>
            <person name="Klingl A."/>
            <person name="Woyke T."/>
            <person name="Ryan C.M."/>
            <person name="Banfield J.F."/>
        </authorList>
    </citation>
    <scope>NUCLEOTIDE SEQUENCE [LARGE SCALE GENOMIC DNA]</scope>
    <source>
        <strain evidence="5">CG08_land_8_20_14_0_20_40_16</strain>
    </source>
</reference>
<dbReference type="SUPFAM" id="SSF52540">
    <property type="entry name" value="P-loop containing nucleoside triphosphate hydrolases"/>
    <property type="match status" value="1"/>
</dbReference>
<comment type="caution">
    <text evidence="5">The sequence shown here is derived from an EMBL/GenBank/DDBJ whole genome shotgun (WGS) entry which is preliminary data.</text>
</comment>
<evidence type="ECO:0008006" key="7">
    <source>
        <dbReference type="Google" id="ProtNLM"/>
    </source>
</evidence>
<dbReference type="InterPro" id="IPR058441">
    <property type="entry name" value="DUF8128"/>
</dbReference>
<accession>A0A2H0YWW4</accession>
<name>A0A2H0YWW4_9BACT</name>